<dbReference type="Proteomes" id="UP000054783">
    <property type="component" value="Unassembled WGS sequence"/>
</dbReference>
<dbReference type="EMBL" id="JYDQ01000023">
    <property type="protein sequence ID" value="KRY20659.1"/>
    <property type="molecule type" value="Genomic_DNA"/>
</dbReference>
<gene>
    <name evidence="2" type="ORF">T12_13441</name>
</gene>
<feature type="region of interest" description="Disordered" evidence="1">
    <location>
        <begin position="73"/>
        <end position="103"/>
    </location>
</feature>
<evidence type="ECO:0000313" key="2">
    <source>
        <dbReference type="EMBL" id="KRY20659.1"/>
    </source>
</evidence>
<dbReference type="AlphaFoldDB" id="A0A0V1A8I9"/>
<keyword evidence="3" id="KW-1185">Reference proteome</keyword>
<sequence length="103" mass="11596">MSSSLSLSGLLENPGQLDNNNKLLEQLEEQLKKNQNQRNGERIFLNLDMHAQTTTCASVVLSMHRIRTYTHINKSEPGNSANLTPANLTRPDTTRRTTHQPTL</sequence>
<comment type="caution">
    <text evidence="2">The sequence shown here is derived from an EMBL/GenBank/DDBJ whole genome shotgun (WGS) entry which is preliminary data.</text>
</comment>
<evidence type="ECO:0000256" key="1">
    <source>
        <dbReference type="SAM" id="MobiDB-lite"/>
    </source>
</evidence>
<protein>
    <submittedName>
        <fullName evidence="2">Uncharacterized protein</fullName>
    </submittedName>
</protein>
<accession>A0A0V1A8I9</accession>
<reference evidence="2 3" key="1">
    <citation type="submission" date="2015-01" db="EMBL/GenBank/DDBJ databases">
        <title>Evolution of Trichinella species and genotypes.</title>
        <authorList>
            <person name="Korhonen P.K."/>
            <person name="Edoardo P."/>
            <person name="Giuseppe L.R."/>
            <person name="Gasser R.B."/>
        </authorList>
    </citation>
    <scope>NUCLEOTIDE SEQUENCE [LARGE SCALE GENOMIC DNA]</scope>
    <source>
        <strain evidence="2">ISS2496</strain>
    </source>
</reference>
<name>A0A0V1A8I9_9BILA</name>
<organism evidence="2 3">
    <name type="scientific">Trichinella patagoniensis</name>
    <dbReference type="NCBI Taxonomy" id="990121"/>
    <lineage>
        <taxon>Eukaryota</taxon>
        <taxon>Metazoa</taxon>
        <taxon>Ecdysozoa</taxon>
        <taxon>Nematoda</taxon>
        <taxon>Enoplea</taxon>
        <taxon>Dorylaimia</taxon>
        <taxon>Trichinellida</taxon>
        <taxon>Trichinellidae</taxon>
        <taxon>Trichinella</taxon>
    </lineage>
</organism>
<proteinExistence type="predicted"/>
<evidence type="ECO:0000313" key="3">
    <source>
        <dbReference type="Proteomes" id="UP000054783"/>
    </source>
</evidence>
<feature type="compositionally biased region" description="Polar residues" evidence="1">
    <location>
        <begin position="73"/>
        <end position="91"/>
    </location>
</feature>